<dbReference type="KEGG" id="slf:JEQ17_07175"/>
<name>A0A7T7I210_9ACTN</name>
<gene>
    <name evidence="2" type="ORF">JEQ17_07175</name>
</gene>
<keyword evidence="3" id="KW-1185">Reference proteome</keyword>
<sequence length="67" mass="6949">MTFTRSPPGTAEYRSTENGAKPQANLGGAASFVLVADLMSGRGMRSHGEVMVRVATLVHVGDVQCGA</sequence>
<dbReference type="RefSeq" id="WP_200394421.1">
    <property type="nucleotide sequence ID" value="NZ_CP066831.1"/>
</dbReference>
<dbReference type="AlphaFoldDB" id="A0A7T7I210"/>
<accession>A0A7T7I210</accession>
<dbReference type="Proteomes" id="UP000595636">
    <property type="component" value="Chromosome"/>
</dbReference>
<organism evidence="2 3">
    <name type="scientific">Streptomyces liliifuscus</name>
    <dbReference type="NCBI Taxonomy" id="2797636"/>
    <lineage>
        <taxon>Bacteria</taxon>
        <taxon>Bacillati</taxon>
        <taxon>Actinomycetota</taxon>
        <taxon>Actinomycetes</taxon>
        <taxon>Kitasatosporales</taxon>
        <taxon>Streptomycetaceae</taxon>
        <taxon>Streptomyces</taxon>
    </lineage>
</organism>
<protein>
    <submittedName>
        <fullName evidence="2">Uncharacterized protein</fullName>
    </submittedName>
</protein>
<evidence type="ECO:0000313" key="2">
    <source>
        <dbReference type="EMBL" id="QQM39267.1"/>
    </source>
</evidence>
<proteinExistence type="predicted"/>
<evidence type="ECO:0000256" key="1">
    <source>
        <dbReference type="SAM" id="MobiDB-lite"/>
    </source>
</evidence>
<reference evidence="2 3" key="1">
    <citation type="submission" date="2020-12" db="EMBL/GenBank/DDBJ databases">
        <title>A novel species.</title>
        <authorList>
            <person name="Li K."/>
        </authorList>
    </citation>
    <scope>NUCLEOTIDE SEQUENCE [LARGE SCALE GENOMIC DNA]</scope>
    <source>
        <strain evidence="2 3">ZYC-3</strain>
    </source>
</reference>
<feature type="region of interest" description="Disordered" evidence="1">
    <location>
        <begin position="1"/>
        <end position="23"/>
    </location>
</feature>
<dbReference type="EMBL" id="CP066831">
    <property type="protein sequence ID" value="QQM39267.1"/>
    <property type="molecule type" value="Genomic_DNA"/>
</dbReference>
<evidence type="ECO:0000313" key="3">
    <source>
        <dbReference type="Proteomes" id="UP000595636"/>
    </source>
</evidence>